<dbReference type="AlphaFoldDB" id="A0A1T4UV66"/>
<protein>
    <recommendedName>
        <fullName evidence="4">Lipoprotein</fullName>
    </recommendedName>
</protein>
<dbReference type="Pfam" id="PF23793">
    <property type="entry name" value="LysC"/>
    <property type="match status" value="1"/>
</dbReference>
<dbReference type="EMBL" id="FUXU01000032">
    <property type="protein sequence ID" value="SKA56582.1"/>
    <property type="molecule type" value="Genomic_DNA"/>
</dbReference>
<evidence type="ECO:0000256" key="1">
    <source>
        <dbReference type="SAM" id="SignalP"/>
    </source>
</evidence>
<keyword evidence="3" id="KW-1185">Reference proteome</keyword>
<dbReference type="InterPro" id="IPR058979">
    <property type="entry name" value="LysC-like"/>
</dbReference>
<dbReference type="Proteomes" id="UP000190162">
    <property type="component" value="Unassembled WGS sequence"/>
</dbReference>
<evidence type="ECO:0000313" key="3">
    <source>
        <dbReference type="Proteomes" id="UP000190162"/>
    </source>
</evidence>
<feature type="signal peptide" evidence="1">
    <location>
        <begin position="1"/>
        <end position="18"/>
    </location>
</feature>
<feature type="chain" id="PRO_5013046617" description="Lipoprotein" evidence="1">
    <location>
        <begin position="19"/>
        <end position="106"/>
    </location>
</feature>
<dbReference type="RefSeq" id="WP_198557022.1">
    <property type="nucleotide sequence ID" value="NZ_FUXU01000032.1"/>
</dbReference>
<evidence type="ECO:0008006" key="4">
    <source>
        <dbReference type="Google" id="ProtNLM"/>
    </source>
</evidence>
<keyword evidence="1" id="KW-0732">Signal</keyword>
<name>A0A1T4UV66_9GAMM</name>
<dbReference type="InterPro" id="IPR047737">
    <property type="entry name" value="LysC"/>
</dbReference>
<proteinExistence type="predicted"/>
<organism evidence="2 3">
    <name type="scientific">Enterovibrio nigricans DSM 22720</name>
    <dbReference type="NCBI Taxonomy" id="1121868"/>
    <lineage>
        <taxon>Bacteria</taxon>
        <taxon>Pseudomonadati</taxon>
        <taxon>Pseudomonadota</taxon>
        <taxon>Gammaproteobacteria</taxon>
        <taxon>Vibrionales</taxon>
        <taxon>Vibrionaceae</taxon>
        <taxon>Enterovibrio</taxon>
    </lineage>
</organism>
<dbReference type="PROSITE" id="PS51257">
    <property type="entry name" value="PROKAR_LIPOPROTEIN"/>
    <property type="match status" value="1"/>
</dbReference>
<gene>
    <name evidence="2" type="ORF">SAMN02745132_02591</name>
</gene>
<accession>A0A1T4UV66</accession>
<evidence type="ECO:0000313" key="2">
    <source>
        <dbReference type="EMBL" id="SKA56582.1"/>
    </source>
</evidence>
<reference evidence="3" key="1">
    <citation type="submission" date="2017-02" db="EMBL/GenBank/DDBJ databases">
        <authorList>
            <person name="Varghese N."/>
            <person name="Submissions S."/>
        </authorList>
    </citation>
    <scope>NUCLEOTIDE SEQUENCE [LARGE SCALE GENOMIC DNA]</scope>
    <source>
        <strain evidence="3">DSM 22720</strain>
    </source>
</reference>
<sequence>MKIVTLCLFLLLMVGCTSKPMVVTEYVIHEKVPPSAYLTECELPFNAPPKTYGEAVERDQVWLCAFEACALKVAEIRGFYNIESQGKRLCTDVKKATVSSPSVSPK</sequence>
<dbReference type="NCBIfam" id="NF038368">
    <property type="entry name" value="P2_Rz1"/>
    <property type="match status" value="1"/>
</dbReference>